<gene>
    <name evidence="1" type="ORF">EB834_18585</name>
</gene>
<reference evidence="1 2" key="1">
    <citation type="submission" date="2018-10" db="EMBL/GenBank/DDBJ databases">
        <title>Brevibacterium genomes from Austrain hard cheese rinds.</title>
        <authorList>
            <person name="Anast J.M."/>
            <person name="Dzieciol M."/>
            <person name="Schultz D.L."/>
            <person name="Mann E."/>
            <person name="Wagner M."/>
            <person name="Schmitz-Esser S."/>
        </authorList>
    </citation>
    <scope>NUCLEOTIDE SEQUENCE [LARGE SCALE GENOMIC DNA]</scope>
    <source>
        <strain evidence="1 2">L261</strain>
    </source>
</reference>
<accession>A0A4Z0KFK0</accession>
<evidence type="ECO:0000313" key="1">
    <source>
        <dbReference type="EMBL" id="TGD36700.1"/>
    </source>
</evidence>
<name>A0A4Z0KFK0_BREAU</name>
<evidence type="ECO:0000313" key="2">
    <source>
        <dbReference type="Proteomes" id="UP000297736"/>
    </source>
</evidence>
<dbReference type="Proteomes" id="UP000297736">
    <property type="component" value="Unassembled WGS sequence"/>
</dbReference>
<protein>
    <submittedName>
        <fullName evidence="1">Uncharacterized protein</fullName>
    </submittedName>
</protein>
<sequence length="209" mass="21986">MCKAKWEANYYRCEWSKQTTGRFFDMLTDAGAEVTASMVASGVDPADEAGWTQLAAEARQRIAAGVAEEIGRSSPVADRREAARTYKRPVVHLLCAVAAAIGEACAGLSGVPSDLAQEVGTEVKRKTGSVVAGKLAKAATKKLIEMTVPQTALLTQVGFLADSAAVGLCPSQQPGGTPSDHSDVVLCAGRLERKIIAEMVEDLLEPQAP</sequence>
<dbReference type="RefSeq" id="WP_135448396.1">
    <property type="nucleotide sequence ID" value="NZ_RHFF01000025.1"/>
</dbReference>
<dbReference type="EMBL" id="RHFF01000025">
    <property type="protein sequence ID" value="TGD36700.1"/>
    <property type="molecule type" value="Genomic_DNA"/>
</dbReference>
<proteinExistence type="predicted"/>
<comment type="caution">
    <text evidence="1">The sequence shown here is derived from an EMBL/GenBank/DDBJ whole genome shotgun (WGS) entry which is preliminary data.</text>
</comment>
<organism evidence="1 2">
    <name type="scientific">Brevibacterium aurantiacum</name>
    <dbReference type="NCBI Taxonomy" id="273384"/>
    <lineage>
        <taxon>Bacteria</taxon>
        <taxon>Bacillati</taxon>
        <taxon>Actinomycetota</taxon>
        <taxon>Actinomycetes</taxon>
        <taxon>Micrococcales</taxon>
        <taxon>Brevibacteriaceae</taxon>
        <taxon>Brevibacterium</taxon>
    </lineage>
</organism>
<dbReference type="AlphaFoldDB" id="A0A4Z0KFK0"/>